<evidence type="ECO:0000256" key="1">
    <source>
        <dbReference type="SAM" id="MobiDB-lite"/>
    </source>
</evidence>
<gene>
    <name evidence="2" type="ORF">SAMN05421779_11521</name>
</gene>
<feature type="compositionally biased region" description="Pro residues" evidence="1">
    <location>
        <begin position="579"/>
        <end position="589"/>
    </location>
</feature>
<evidence type="ECO:0000313" key="2">
    <source>
        <dbReference type="EMBL" id="SIT20676.1"/>
    </source>
</evidence>
<organism evidence="2 3">
    <name type="scientific">Insolitispirillum peregrinum</name>
    <dbReference type="NCBI Taxonomy" id="80876"/>
    <lineage>
        <taxon>Bacteria</taxon>
        <taxon>Pseudomonadati</taxon>
        <taxon>Pseudomonadota</taxon>
        <taxon>Alphaproteobacteria</taxon>
        <taxon>Rhodospirillales</taxon>
        <taxon>Novispirillaceae</taxon>
        <taxon>Insolitispirillum</taxon>
    </lineage>
</organism>
<dbReference type="OrthoDB" id="9816265at2"/>
<proteinExistence type="predicted"/>
<dbReference type="RefSeq" id="WP_076402208.1">
    <property type="nucleotide sequence ID" value="NZ_FTOA01000015.1"/>
</dbReference>
<dbReference type="AlphaFoldDB" id="A0A1N7QD17"/>
<evidence type="ECO:0008006" key="4">
    <source>
        <dbReference type="Google" id="ProtNLM"/>
    </source>
</evidence>
<name>A0A1N7QD17_9PROT</name>
<accession>A0A1N7QD17</accession>
<dbReference type="Proteomes" id="UP000185678">
    <property type="component" value="Unassembled WGS sequence"/>
</dbReference>
<feature type="region of interest" description="Disordered" evidence="1">
    <location>
        <begin position="576"/>
        <end position="595"/>
    </location>
</feature>
<dbReference type="Gene3D" id="1.10.287.950">
    <property type="entry name" value="Methyl-accepting chemotaxis protein"/>
    <property type="match status" value="2"/>
</dbReference>
<keyword evidence="3" id="KW-1185">Reference proteome</keyword>
<protein>
    <recommendedName>
        <fullName evidence="4">Methyl-accepting chemotaxis protein</fullName>
    </recommendedName>
</protein>
<sequence>MSLSPVTRSLTTSTLPDLDATLAAIMGDLRQLYGPCEQDCLSIGQSLSEARTTVRSLTATAGDLIGMFNADWLLSTISQLEQDLQSLNRLLSDRSEQNLGLQRIDQAAADIQHALTEQVKVISHVKMLSINARIEAALVADLGIDFSVFTREIGSLVGRGSDTVQNILRTLNDLRALLARSIALQTEFHGQHRSQLDAISHRLSEAVRALRDRQEGARHTIESLSWVLRQADEAIGLVVAGLQVGDIIRQRLEHIEQAVETVDRIMKGEQTDLPLSAAQIGRLCHLVSRLQTHQVQAIRQELDSRVGDIEHNLRRLAALMNGVQEQVRFLHGADQQDNGGFLLEMERDLQQTETILEHYRRARQETDESLLRVRSMADAMAQTLRAIHDIDAEMHLIGLNASLKCGSIGSRGRSLNVVAGELQGSARQTRITATRISDCLGVISHETMVLESHEKSGDGVLIGHLDKLLTKSIDSLDEVGSKSARDLSMIQQQAHDLGLFIDQTLDTFTLRSRLQTTLQKVLLNLQAVDRKTVHYPSDGDPQNEQQTLLSFLRDHYTMLSERGVHAALLGEVLDGTPAQPAPAAPPSPSGNPADVDISDFLF</sequence>
<dbReference type="EMBL" id="FTOA01000015">
    <property type="protein sequence ID" value="SIT20676.1"/>
    <property type="molecule type" value="Genomic_DNA"/>
</dbReference>
<evidence type="ECO:0000313" key="3">
    <source>
        <dbReference type="Proteomes" id="UP000185678"/>
    </source>
</evidence>
<dbReference type="STRING" id="80876.SAMN05421779_11521"/>
<dbReference type="SUPFAM" id="SSF58104">
    <property type="entry name" value="Methyl-accepting chemotaxis protein (MCP) signaling domain"/>
    <property type="match status" value="2"/>
</dbReference>
<reference evidence="2 3" key="1">
    <citation type="submission" date="2017-01" db="EMBL/GenBank/DDBJ databases">
        <authorList>
            <person name="Mah S.A."/>
            <person name="Swanson W.J."/>
            <person name="Moy G.W."/>
            <person name="Vacquier V.D."/>
        </authorList>
    </citation>
    <scope>NUCLEOTIDE SEQUENCE [LARGE SCALE GENOMIC DNA]</scope>
    <source>
        <strain evidence="2 3">DSM 11589</strain>
    </source>
</reference>